<reference evidence="1 2" key="1">
    <citation type="submission" date="2020-11" db="EMBL/GenBank/DDBJ databases">
        <title>Treponema Peruensis nv. sp., first commensal Treponema isolated from human feces.</title>
        <authorList>
            <person name="Belkhou C."/>
            <person name="Raes J."/>
        </authorList>
    </citation>
    <scope>NUCLEOTIDE SEQUENCE [LARGE SCALE GENOMIC DNA]</scope>
    <source>
        <strain evidence="1 2">RCC2812</strain>
    </source>
</reference>
<organism evidence="1 2">
    <name type="scientific">Treponema peruense</name>
    <dbReference type="NCBI Taxonomy" id="2787628"/>
    <lineage>
        <taxon>Bacteria</taxon>
        <taxon>Pseudomonadati</taxon>
        <taxon>Spirochaetota</taxon>
        <taxon>Spirochaetia</taxon>
        <taxon>Spirochaetales</taxon>
        <taxon>Treponemataceae</taxon>
        <taxon>Treponema</taxon>
    </lineage>
</organism>
<sequence length="261" mass="29806">MNNKIFFLISVPFFLFFFCIALKQINVIRAQITEFDKQISSVKKQLHELEPKDSCIPRVTETDRNKFLAESVAKIRRMNVEIISYCTKTLSGDSGFCAEVILRVPESEVSSIIKLLESESDLSSCFIINYISLKSSRDFLDIVLRLVPSENIRVRNLDCIKNPTKGFINLFKKEQNIPAAVVSSEEKLPVKKIEREVKNESYSENYKLISILSGMEGNVCVYIKNQQGNILKISPQNVLNVSKDKIVLLMNEQKITVPNFN</sequence>
<dbReference type="RefSeq" id="WP_198441996.1">
    <property type="nucleotide sequence ID" value="NZ_CBCSHE010000001.1"/>
</dbReference>
<name>A0A7T3RBQ8_9SPIR</name>
<protein>
    <submittedName>
        <fullName evidence="1">Uncharacterized protein</fullName>
    </submittedName>
</protein>
<proteinExistence type="predicted"/>
<accession>A0A7T3RBQ8</accession>
<evidence type="ECO:0000313" key="1">
    <source>
        <dbReference type="EMBL" id="QQA00149.1"/>
    </source>
</evidence>
<gene>
    <name evidence="1" type="ORF">IWA51_07620</name>
</gene>
<dbReference type="KEGG" id="tper:IWA51_07620"/>
<dbReference type="EMBL" id="CP064936">
    <property type="protein sequence ID" value="QQA00149.1"/>
    <property type="molecule type" value="Genomic_DNA"/>
</dbReference>
<keyword evidence="2" id="KW-1185">Reference proteome</keyword>
<dbReference type="AlphaFoldDB" id="A0A7T3RBQ8"/>
<evidence type="ECO:0000313" key="2">
    <source>
        <dbReference type="Proteomes" id="UP000595224"/>
    </source>
</evidence>
<dbReference type="Proteomes" id="UP000595224">
    <property type="component" value="Chromosome"/>
</dbReference>